<reference evidence="2" key="1">
    <citation type="journal article" date="2018" name="Gigascience">
        <title>Genome assembly of the Pink Ipe (Handroanthus impetiginosus, Bignoniaceae), a highly valued, ecologically keystone Neotropical timber forest tree.</title>
        <authorList>
            <person name="Silva-Junior O.B."/>
            <person name="Grattapaglia D."/>
            <person name="Novaes E."/>
            <person name="Collevatti R.G."/>
        </authorList>
    </citation>
    <scope>NUCLEOTIDE SEQUENCE [LARGE SCALE GENOMIC DNA]</scope>
    <source>
        <strain evidence="2">cv. UFG-1</strain>
    </source>
</reference>
<keyword evidence="2" id="KW-1185">Reference proteome</keyword>
<proteinExistence type="predicted"/>
<organism evidence="1 2">
    <name type="scientific">Handroanthus impetiginosus</name>
    <dbReference type="NCBI Taxonomy" id="429701"/>
    <lineage>
        <taxon>Eukaryota</taxon>
        <taxon>Viridiplantae</taxon>
        <taxon>Streptophyta</taxon>
        <taxon>Embryophyta</taxon>
        <taxon>Tracheophyta</taxon>
        <taxon>Spermatophyta</taxon>
        <taxon>Magnoliopsida</taxon>
        <taxon>eudicotyledons</taxon>
        <taxon>Gunneridae</taxon>
        <taxon>Pentapetalae</taxon>
        <taxon>asterids</taxon>
        <taxon>lamiids</taxon>
        <taxon>Lamiales</taxon>
        <taxon>Bignoniaceae</taxon>
        <taxon>Crescentiina</taxon>
        <taxon>Tabebuia alliance</taxon>
        <taxon>Handroanthus</taxon>
    </lineage>
</organism>
<evidence type="ECO:0000313" key="2">
    <source>
        <dbReference type="Proteomes" id="UP000231279"/>
    </source>
</evidence>
<dbReference type="Proteomes" id="UP000231279">
    <property type="component" value="Unassembled WGS sequence"/>
</dbReference>
<evidence type="ECO:0000313" key="1">
    <source>
        <dbReference type="EMBL" id="PIN22103.1"/>
    </source>
</evidence>
<dbReference type="AlphaFoldDB" id="A0A2G9HX89"/>
<gene>
    <name evidence="1" type="ORF">CDL12_05193</name>
</gene>
<dbReference type="PANTHER" id="PTHR33872:SF7">
    <property type="entry name" value="OSJNBA0084K11.10-LIKE PROTEIN"/>
    <property type="match status" value="1"/>
</dbReference>
<dbReference type="PANTHER" id="PTHR33872">
    <property type="entry name" value="DNA POLYMERASE EPSILON CATALYTIC SUBUNIT A"/>
    <property type="match status" value="1"/>
</dbReference>
<sequence>MAVQSVTNQEIAYYWKRRRMVEEDHLYAALKAAARVRARNLSDYDYLQFQDSLKEDYESTEKQNTSKSFGEKEIRVGIKDWWTKSNYAYLNQPAMKMFDSPRRQYYTYLPQFFTCSSA</sequence>
<comment type="caution">
    <text evidence="1">The sequence shown here is derived from an EMBL/GenBank/DDBJ whole genome shotgun (WGS) entry which is preliminary data.</text>
</comment>
<name>A0A2G9HX89_9LAMI</name>
<accession>A0A2G9HX89</accession>
<dbReference type="STRING" id="429701.A0A2G9HX89"/>
<protein>
    <submittedName>
        <fullName evidence="1">Uncharacterized protein</fullName>
    </submittedName>
</protein>
<dbReference type="OrthoDB" id="1932217at2759"/>
<dbReference type="EMBL" id="NKXS01000825">
    <property type="protein sequence ID" value="PIN22103.1"/>
    <property type="molecule type" value="Genomic_DNA"/>
</dbReference>